<dbReference type="EMBL" id="BQNB010013145">
    <property type="protein sequence ID" value="GJT12410.1"/>
    <property type="molecule type" value="Genomic_DNA"/>
</dbReference>
<reference evidence="1" key="2">
    <citation type="submission" date="2022-01" db="EMBL/GenBank/DDBJ databases">
        <authorList>
            <person name="Yamashiro T."/>
            <person name="Shiraishi A."/>
            <person name="Satake H."/>
            <person name="Nakayama K."/>
        </authorList>
    </citation>
    <scope>NUCLEOTIDE SEQUENCE</scope>
</reference>
<protein>
    <submittedName>
        <fullName evidence="1">Uncharacterized protein</fullName>
    </submittedName>
</protein>
<sequence>MPACLARLLSYSGSYVPFIWFTRSWESRNIATFAISISWAIRRPASNASYYASFPAPDPSELEAPLV</sequence>
<dbReference type="Proteomes" id="UP001151760">
    <property type="component" value="Unassembled WGS sequence"/>
</dbReference>
<accession>A0ABQ5BC47</accession>
<gene>
    <name evidence="1" type="ORF">Tco_0859452</name>
</gene>
<comment type="caution">
    <text evidence="1">The sequence shown here is derived from an EMBL/GenBank/DDBJ whole genome shotgun (WGS) entry which is preliminary data.</text>
</comment>
<reference evidence="1" key="1">
    <citation type="journal article" date="2022" name="Int. J. Mol. Sci.">
        <title>Draft Genome of Tanacetum Coccineum: Genomic Comparison of Closely Related Tanacetum-Family Plants.</title>
        <authorList>
            <person name="Yamashiro T."/>
            <person name="Shiraishi A."/>
            <person name="Nakayama K."/>
            <person name="Satake H."/>
        </authorList>
    </citation>
    <scope>NUCLEOTIDE SEQUENCE</scope>
</reference>
<name>A0ABQ5BC47_9ASTR</name>
<keyword evidence="2" id="KW-1185">Reference proteome</keyword>
<organism evidence="1 2">
    <name type="scientific">Tanacetum coccineum</name>
    <dbReference type="NCBI Taxonomy" id="301880"/>
    <lineage>
        <taxon>Eukaryota</taxon>
        <taxon>Viridiplantae</taxon>
        <taxon>Streptophyta</taxon>
        <taxon>Embryophyta</taxon>
        <taxon>Tracheophyta</taxon>
        <taxon>Spermatophyta</taxon>
        <taxon>Magnoliopsida</taxon>
        <taxon>eudicotyledons</taxon>
        <taxon>Gunneridae</taxon>
        <taxon>Pentapetalae</taxon>
        <taxon>asterids</taxon>
        <taxon>campanulids</taxon>
        <taxon>Asterales</taxon>
        <taxon>Asteraceae</taxon>
        <taxon>Asteroideae</taxon>
        <taxon>Anthemideae</taxon>
        <taxon>Anthemidinae</taxon>
        <taxon>Tanacetum</taxon>
    </lineage>
</organism>
<evidence type="ECO:0000313" key="2">
    <source>
        <dbReference type="Proteomes" id="UP001151760"/>
    </source>
</evidence>
<evidence type="ECO:0000313" key="1">
    <source>
        <dbReference type="EMBL" id="GJT12410.1"/>
    </source>
</evidence>
<proteinExistence type="predicted"/>